<keyword evidence="2" id="KW-1185">Reference proteome</keyword>
<comment type="caution">
    <text evidence="1">The sequence shown here is derived from an EMBL/GenBank/DDBJ whole genome shotgun (WGS) entry which is preliminary data.</text>
</comment>
<organism evidence="1 2">
    <name type="scientific">Coemansia helicoidea</name>
    <dbReference type="NCBI Taxonomy" id="1286919"/>
    <lineage>
        <taxon>Eukaryota</taxon>
        <taxon>Fungi</taxon>
        <taxon>Fungi incertae sedis</taxon>
        <taxon>Zoopagomycota</taxon>
        <taxon>Kickxellomycotina</taxon>
        <taxon>Kickxellomycetes</taxon>
        <taxon>Kickxellales</taxon>
        <taxon>Kickxellaceae</taxon>
        <taxon>Coemansia</taxon>
    </lineage>
</organism>
<evidence type="ECO:0000313" key="2">
    <source>
        <dbReference type="Proteomes" id="UP001140087"/>
    </source>
</evidence>
<dbReference type="Proteomes" id="UP001140087">
    <property type="component" value="Unassembled WGS sequence"/>
</dbReference>
<name>A0ACC1KV64_9FUNG</name>
<gene>
    <name evidence="1" type="ORF">H4R21_005200</name>
</gene>
<reference evidence="1" key="1">
    <citation type="submission" date="2022-07" db="EMBL/GenBank/DDBJ databases">
        <title>Phylogenomic reconstructions and comparative analyses of Kickxellomycotina fungi.</title>
        <authorList>
            <person name="Reynolds N.K."/>
            <person name="Stajich J.E."/>
            <person name="Barry K."/>
            <person name="Grigoriev I.V."/>
            <person name="Crous P."/>
            <person name="Smith M.E."/>
        </authorList>
    </citation>
    <scope>NUCLEOTIDE SEQUENCE</scope>
    <source>
        <strain evidence="1">BCRC 34780</strain>
    </source>
</reference>
<dbReference type="EMBL" id="JANBUN010002237">
    <property type="protein sequence ID" value="KAJ2795214.1"/>
    <property type="molecule type" value="Genomic_DNA"/>
</dbReference>
<proteinExistence type="predicted"/>
<evidence type="ECO:0000313" key="1">
    <source>
        <dbReference type="EMBL" id="KAJ2795214.1"/>
    </source>
</evidence>
<sequence length="422" mass="44252">MGVRGLMPLLARFAPRAISMPDAKDLRGLALAVDSNIFVHRFLKGTDGGSDDKRHLRGMQRLVAHARALDTTLLFVFDGEAPASGKEAELEKRQAERARTKRELDAEKARAQRIGSMAAISARLLSDDAVGDMPSEERVVTWLEGLADAAAGSGRADQPEAPAATISGRMDQLEAAACGELLAMLGRREEPPPVPGGRALATLQALSAERLAVLGRRTEPLTGGKLGECVELVAALGCATHVTAAGEESESVCAELCRAGVVDAVCSEDLDVVAHDARLLRGFGAGAGAHASMALVDGQRARAELGLSRAAFVDLCILCGTDFSSTLERVGPITALQLVREHGSIERILERCPLRPRPRFAPATARAVFLPAARPPPIASRRALELLAPPADPAAAAELLGAPRRRALADGADPFAAGAVLL</sequence>
<protein>
    <submittedName>
        <fullName evidence="1">Uncharacterized protein</fullName>
    </submittedName>
</protein>
<accession>A0ACC1KV64</accession>